<dbReference type="InterPro" id="IPR041698">
    <property type="entry name" value="Methyltransf_25"/>
</dbReference>
<gene>
    <name evidence="2" type="ORF">CA85_47200</name>
</gene>
<dbReference type="Pfam" id="PF13649">
    <property type="entry name" value="Methyltransf_25"/>
    <property type="match status" value="1"/>
</dbReference>
<keyword evidence="3" id="KW-1185">Reference proteome</keyword>
<evidence type="ECO:0000313" key="3">
    <source>
        <dbReference type="Proteomes" id="UP000318053"/>
    </source>
</evidence>
<accession>A0A5C5WZ62</accession>
<reference evidence="2 3" key="1">
    <citation type="submission" date="2019-02" db="EMBL/GenBank/DDBJ databases">
        <title>Deep-cultivation of Planctomycetes and their phenomic and genomic characterization uncovers novel biology.</title>
        <authorList>
            <person name="Wiegand S."/>
            <person name="Jogler M."/>
            <person name="Boedeker C."/>
            <person name="Pinto D."/>
            <person name="Vollmers J."/>
            <person name="Rivas-Marin E."/>
            <person name="Kohn T."/>
            <person name="Peeters S.H."/>
            <person name="Heuer A."/>
            <person name="Rast P."/>
            <person name="Oberbeckmann S."/>
            <person name="Bunk B."/>
            <person name="Jeske O."/>
            <person name="Meyerdierks A."/>
            <person name="Storesund J.E."/>
            <person name="Kallscheuer N."/>
            <person name="Luecker S."/>
            <person name="Lage O.M."/>
            <person name="Pohl T."/>
            <person name="Merkel B.J."/>
            <person name="Hornburger P."/>
            <person name="Mueller R.-W."/>
            <person name="Bruemmer F."/>
            <person name="Labrenz M."/>
            <person name="Spormann A.M."/>
            <person name="Op Den Camp H."/>
            <person name="Overmann J."/>
            <person name="Amann R."/>
            <person name="Jetten M.S.M."/>
            <person name="Mascher T."/>
            <person name="Medema M.H."/>
            <person name="Devos D.P."/>
            <person name="Kaster A.-K."/>
            <person name="Ovreas L."/>
            <person name="Rohde M."/>
            <person name="Galperin M.Y."/>
            <person name="Jogler C."/>
        </authorList>
    </citation>
    <scope>NUCLEOTIDE SEQUENCE [LARGE SCALE GENOMIC DNA]</scope>
    <source>
        <strain evidence="2 3">CA85</strain>
    </source>
</reference>
<sequence length="191" mass="21228">MPDPAYWETFFDPHCILSRLGCDGSRRNVVEFGCGYGTFTISAAKIARGTVFAFDIEPEMVELTQARADAQGLSNVAVSVRDCCENGTELDDQSIDFVMLFNILHIEQSLELLREASRILSSSGVIGVIHWRSDISTPRGPSVEIRPSLETVRDLGDSVGLDSSDLIELDCCSWHWGLTLRRQSFRKARSP</sequence>
<dbReference type="RefSeq" id="WP_391564938.1">
    <property type="nucleotide sequence ID" value="NZ_SJPK01000020.1"/>
</dbReference>
<dbReference type="InterPro" id="IPR029063">
    <property type="entry name" value="SAM-dependent_MTases_sf"/>
</dbReference>
<dbReference type="PANTHER" id="PTHR45128">
    <property type="entry name" value="METHYLTRANSFERASE TYPE 11"/>
    <property type="match status" value="1"/>
</dbReference>
<dbReference type="InterPro" id="IPR053173">
    <property type="entry name" value="SAM-binding_MTase"/>
</dbReference>
<dbReference type="EMBL" id="SJPK01000020">
    <property type="protein sequence ID" value="TWT55908.1"/>
    <property type="molecule type" value="Genomic_DNA"/>
</dbReference>
<comment type="caution">
    <text evidence="2">The sequence shown here is derived from an EMBL/GenBank/DDBJ whole genome shotgun (WGS) entry which is preliminary data.</text>
</comment>
<organism evidence="2 3">
    <name type="scientific">Allorhodopirellula solitaria</name>
    <dbReference type="NCBI Taxonomy" id="2527987"/>
    <lineage>
        <taxon>Bacteria</taxon>
        <taxon>Pseudomonadati</taxon>
        <taxon>Planctomycetota</taxon>
        <taxon>Planctomycetia</taxon>
        <taxon>Pirellulales</taxon>
        <taxon>Pirellulaceae</taxon>
        <taxon>Allorhodopirellula</taxon>
    </lineage>
</organism>
<proteinExistence type="predicted"/>
<protein>
    <recommendedName>
        <fullName evidence="1">Methyltransferase domain-containing protein</fullName>
    </recommendedName>
</protein>
<evidence type="ECO:0000313" key="2">
    <source>
        <dbReference type="EMBL" id="TWT55908.1"/>
    </source>
</evidence>
<dbReference type="Proteomes" id="UP000318053">
    <property type="component" value="Unassembled WGS sequence"/>
</dbReference>
<dbReference type="CDD" id="cd02440">
    <property type="entry name" value="AdoMet_MTases"/>
    <property type="match status" value="1"/>
</dbReference>
<evidence type="ECO:0000259" key="1">
    <source>
        <dbReference type="Pfam" id="PF13649"/>
    </source>
</evidence>
<name>A0A5C5WZ62_9BACT</name>
<dbReference type="SUPFAM" id="SSF53335">
    <property type="entry name" value="S-adenosyl-L-methionine-dependent methyltransferases"/>
    <property type="match status" value="1"/>
</dbReference>
<dbReference type="AlphaFoldDB" id="A0A5C5WZ62"/>
<dbReference type="Gene3D" id="3.40.50.150">
    <property type="entry name" value="Vaccinia Virus protein VP39"/>
    <property type="match status" value="1"/>
</dbReference>
<dbReference type="PANTHER" id="PTHR45128:SF1">
    <property type="entry name" value="S-ADENOSYLMETHIONINE-DEPENDENT METHYLTRANSFERASE RV2258C"/>
    <property type="match status" value="1"/>
</dbReference>
<feature type="domain" description="Methyltransferase" evidence="1">
    <location>
        <begin position="29"/>
        <end position="124"/>
    </location>
</feature>